<dbReference type="OrthoDB" id="10600262at2759"/>
<gene>
    <name evidence="1" type="ORF">MAM1_0186c07518</name>
</gene>
<protein>
    <submittedName>
        <fullName evidence="1">Uncharacterized protein</fullName>
    </submittedName>
</protein>
<dbReference type="EMBL" id="DF836475">
    <property type="protein sequence ID" value="GAN08012.1"/>
    <property type="molecule type" value="Genomic_DNA"/>
</dbReference>
<dbReference type="AlphaFoldDB" id="A0A0C9MWR2"/>
<reference evidence="1" key="1">
    <citation type="submission" date="2014-09" db="EMBL/GenBank/DDBJ databases">
        <title>Draft genome sequence of an oleaginous Mucoromycotina fungus Mucor ambiguus NBRC6742.</title>
        <authorList>
            <person name="Takeda I."/>
            <person name="Yamane N."/>
            <person name="Morita T."/>
            <person name="Tamano K."/>
            <person name="Machida M."/>
            <person name="Baker S."/>
            <person name="Koike H."/>
        </authorList>
    </citation>
    <scope>NUCLEOTIDE SEQUENCE</scope>
    <source>
        <strain evidence="1">NBRC 6742</strain>
    </source>
</reference>
<evidence type="ECO:0000313" key="1">
    <source>
        <dbReference type="EMBL" id="GAN08012.1"/>
    </source>
</evidence>
<dbReference type="Proteomes" id="UP000053815">
    <property type="component" value="Unassembled WGS sequence"/>
</dbReference>
<accession>A0A0C9MWR2</accession>
<name>A0A0C9MWR2_9FUNG</name>
<proteinExistence type="predicted"/>
<organism evidence="1">
    <name type="scientific">Mucor ambiguus</name>
    <dbReference type="NCBI Taxonomy" id="91626"/>
    <lineage>
        <taxon>Eukaryota</taxon>
        <taxon>Fungi</taxon>
        <taxon>Fungi incertae sedis</taxon>
        <taxon>Mucoromycota</taxon>
        <taxon>Mucoromycotina</taxon>
        <taxon>Mucoromycetes</taxon>
        <taxon>Mucorales</taxon>
        <taxon>Mucorineae</taxon>
        <taxon>Mucoraceae</taxon>
        <taxon>Mucor</taxon>
    </lineage>
</organism>
<evidence type="ECO:0000313" key="2">
    <source>
        <dbReference type="Proteomes" id="UP000053815"/>
    </source>
</evidence>
<sequence>MMTRGTILIVDVIDGYGQECITSGRGRTQVEQRENSAKVQGNILKIDVEDAEPSLRARNWMLDRVNPYSTSTDKDPVCHHPLDFEVNNHGKRGPVKYLPEMARSYWTRKAPVDIDLDLIVCHSVIETADDTHRKPITIQNGPKVRQINMAVGFFLVEEQPNVTIDSTSCILLAGECPIQFCVLVGNDRDNNKSVNITFNIATTNVSFENENESDAVDSKANNNATANAIEAKVINGHAEQEAIDQMM</sequence>
<keyword evidence="2" id="KW-1185">Reference proteome</keyword>